<evidence type="ECO:0000313" key="2">
    <source>
        <dbReference type="Proteomes" id="UP001250214"/>
    </source>
</evidence>
<feature type="non-terminal residue" evidence="1">
    <location>
        <position position="1"/>
    </location>
</feature>
<proteinExistence type="predicted"/>
<dbReference type="EMBL" id="JAVLVT010000038">
    <property type="protein sequence ID" value="MDS1272706.1"/>
    <property type="molecule type" value="Genomic_DNA"/>
</dbReference>
<sequence>ARLPKHRLVAPAPGGIATALEEARRYRRCVLWLDNVDRHLHVDADLTAEALTALVDSQARGHCVVVATLTRSQESQLKAIPEDAARLPVYQRAREVLERAHRVTVPRLFTAEERARAKDIDDARIAVALARSQEYGLAEYLANGPRLLAEWDNAWSANTDPHAPSYPRGAALIAAAVELRRAGYLSALPRELLEQVHTHYLDQYGGQRLHPEPLARAWEWALKPRFATTHLLTPTEDDTGHEPGRVEVFDYLVDATHRRTPAGEHAPEHVITAALEHTTAADAHSIGTTAYSQGRYPLAERAYRQAHAAYTDEHGP</sequence>
<gene>
    <name evidence="1" type="ORF">RIF23_20705</name>
</gene>
<name>A0ABU2HBN4_9ACTN</name>
<accession>A0ABU2HBN4</accession>
<protein>
    <submittedName>
        <fullName evidence="1">Tetratricopeptide repeat protein</fullName>
    </submittedName>
</protein>
<organism evidence="1 2">
    <name type="scientific">Lipingzhangella rawalii</name>
    <dbReference type="NCBI Taxonomy" id="2055835"/>
    <lineage>
        <taxon>Bacteria</taxon>
        <taxon>Bacillati</taxon>
        <taxon>Actinomycetota</taxon>
        <taxon>Actinomycetes</taxon>
        <taxon>Streptosporangiales</taxon>
        <taxon>Nocardiopsidaceae</taxon>
        <taxon>Lipingzhangella</taxon>
    </lineage>
</organism>
<feature type="non-terminal residue" evidence="1">
    <location>
        <position position="316"/>
    </location>
</feature>
<dbReference type="Proteomes" id="UP001250214">
    <property type="component" value="Unassembled WGS sequence"/>
</dbReference>
<reference evidence="2" key="1">
    <citation type="submission" date="2023-07" db="EMBL/GenBank/DDBJ databases">
        <title>Novel species in the genus Lipingzhangella isolated from Sambhar Salt Lake.</title>
        <authorList>
            <person name="Jiya N."/>
            <person name="Kajale S."/>
            <person name="Sharma A."/>
        </authorList>
    </citation>
    <scope>NUCLEOTIDE SEQUENCE [LARGE SCALE GENOMIC DNA]</scope>
    <source>
        <strain evidence="2">LS1_29</strain>
    </source>
</reference>
<keyword evidence="2" id="KW-1185">Reference proteome</keyword>
<comment type="caution">
    <text evidence="1">The sequence shown here is derived from an EMBL/GenBank/DDBJ whole genome shotgun (WGS) entry which is preliminary data.</text>
</comment>
<evidence type="ECO:0000313" key="1">
    <source>
        <dbReference type="EMBL" id="MDS1272706.1"/>
    </source>
</evidence>